<dbReference type="GO" id="GO:0005524">
    <property type="term" value="F:ATP binding"/>
    <property type="evidence" value="ECO:0007669"/>
    <property type="project" value="UniProtKB-KW"/>
</dbReference>
<proteinExistence type="predicted"/>
<feature type="compositionally biased region" description="Low complexity" evidence="6">
    <location>
        <begin position="277"/>
        <end position="287"/>
    </location>
</feature>
<dbReference type="Pfam" id="PF00270">
    <property type="entry name" value="DEAD"/>
    <property type="match status" value="1"/>
</dbReference>
<keyword evidence="2" id="KW-0378">Hydrolase</keyword>
<feature type="short sequence motif" description="Q motif" evidence="5">
    <location>
        <begin position="82"/>
        <end position="110"/>
    </location>
</feature>
<evidence type="ECO:0000256" key="3">
    <source>
        <dbReference type="ARBA" id="ARBA00022806"/>
    </source>
</evidence>
<evidence type="ECO:0000259" key="9">
    <source>
        <dbReference type="PROSITE" id="PS51195"/>
    </source>
</evidence>
<dbReference type="GO" id="GO:0003723">
    <property type="term" value="F:RNA binding"/>
    <property type="evidence" value="ECO:0007669"/>
    <property type="project" value="TreeGrafter"/>
</dbReference>
<evidence type="ECO:0000256" key="6">
    <source>
        <dbReference type="SAM" id="MobiDB-lite"/>
    </source>
</evidence>
<dbReference type="SMART" id="SM00487">
    <property type="entry name" value="DEXDc"/>
    <property type="match status" value="1"/>
</dbReference>
<evidence type="ECO:0000313" key="10">
    <source>
        <dbReference type="EMBL" id="CAE0506865.1"/>
    </source>
</evidence>
<feature type="compositionally biased region" description="Low complexity" evidence="6">
    <location>
        <begin position="634"/>
        <end position="644"/>
    </location>
</feature>
<evidence type="ECO:0000256" key="1">
    <source>
        <dbReference type="ARBA" id="ARBA00022741"/>
    </source>
</evidence>
<dbReference type="InterPro" id="IPR027417">
    <property type="entry name" value="P-loop_NTPase"/>
</dbReference>
<dbReference type="PROSITE" id="PS51194">
    <property type="entry name" value="HELICASE_CTER"/>
    <property type="match status" value="1"/>
</dbReference>
<feature type="compositionally biased region" description="Low complexity" evidence="6">
    <location>
        <begin position="711"/>
        <end position="725"/>
    </location>
</feature>
<feature type="compositionally biased region" description="Polar residues" evidence="6">
    <location>
        <begin position="621"/>
        <end position="631"/>
    </location>
</feature>
<evidence type="ECO:0000256" key="2">
    <source>
        <dbReference type="ARBA" id="ARBA00022801"/>
    </source>
</evidence>
<feature type="compositionally biased region" description="Acidic residues" evidence="6">
    <location>
        <begin position="691"/>
        <end position="707"/>
    </location>
</feature>
<dbReference type="PROSITE" id="PS51192">
    <property type="entry name" value="HELICASE_ATP_BIND_1"/>
    <property type="match status" value="1"/>
</dbReference>
<reference evidence="10" key="1">
    <citation type="submission" date="2021-01" db="EMBL/GenBank/DDBJ databases">
        <authorList>
            <person name="Corre E."/>
            <person name="Pelletier E."/>
            <person name="Niang G."/>
            <person name="Scheremetjew M."/>
            <person name="Finn R."/>
            <person name="Kale V."/>
            <person name="Holt S."/>
            <person name="Cochrane G."/>
            <person name="Meng A."/>
            <person name="Brown T."/>
            <person name="Cohen L."/>
        </authorList>
    </citation>
    <scope>NUCLEOTIDE SEQUENCE</scope>
    <source>
        <strain evidence="10">CCMP1320</strain>
    </source>
</reference>
<dbReference type="EMBL" id="HBIP01036081">
    <property type="protein sequence ID" value="CAE0506865.1"/>
    <property type="molecule type" value="Transcribed_RNA"/>
</dbReference>
<feature type="region of interest" description="Disordered" evidence="6">
    <location>
        <begin position="805"/>
        <end position="826"/>
    </location>
</feature>
<accession>A0A7S3VVE9</accession>
<evidence type="ECO:0000256" key="5">
    <source>
        <dbReference type="PROSITE-ProRule" id="PRU00552"/>
    </source>
</evidence>
<dbReference type="SUPFAM" id="SSF52540">
    <property type="entry name" value="P-loop containing nucleoside triphosphate hydrolases"/>
    <property type="match status" value="1"/>
</dbReference>
<evidence type="ECO:0000259" key="7">
    <source>
        <dbReference type="PROSITE" id="PS51192"/>
    </source>
</evidence>
<feature type="domain" description="DEAD-box RNA helicase Q" evidence="9">
    <location>
        <begin position="82"/>
        <end position="110"/>
    </location>
</feature>
<feature type="region of interest" description="Disordered" evidence="6">
    <location>
        <begin position="562"/>
        <end position="743"/>
    </location>
</feature>
<keyword evidence="3" id="KW-0347">Helicase</keyword>
<feature type="region of interest" description="Disordered" evidence="6">
    <location>
        <begin position="757"/>
        <end position="786"/>
    </location>
</feature>
<dbReference type="InterPro" id="IPR050547">
    <property type="entry name" value="DEAD_box_RNA_helicases"/>
</dbReference>
<evidence type="ECO:0000256" key="4">
    <source>
        <dbReference type="ARBA" id="ARBA00022840"/>
    </source>
</evidence>
<feature type="region of interest" description="Disordered" evidence="6">
    <location>
        <begin position="277"/>
        <end position="311"/>
    </location>
</feature>
<dbReference type="InterPro" id="IPR011545">
    <property type="entry name" value="DEAD/DEAH_box_helicase_dom"/>
</dbReference>
<feature type="domain" description="Helicase C-terminal" evidence="8">
    <location>
        <begin position="423"/>
        <end position="567"/>
    </location>
</feature>
<dbReference type="Gene3D" id="3.40.50.300">
    <property type="entry name" value="P-loop containing nucleotide triphosphate hydrolases"/>
    <property type="match status" value="2"/>
</dbReference>
<dbReference type="GO" id="GO:0003724">
    <property type="term" value="F:RNA helicase activity"/>
    <property type="evidence" value="ECO:0007669"/>
    <property type="project" value="InterPro"/>
</dbReference>
<dbReference type="AlphaFoldDB" id="A0A7S3VVE9"/>
<name>A0A7S3VVE9_DUNTE</name>
<dbReference type="InterPro" id="IPR044742">
    <property type="entry name" value="DEAD/DEAH_RhlB"/>
</dbReference>
<dbReference type="InterPro" id="IPR001650">
    <property type="entry name" value="Helicase_C-like"/>
</dbReference>
<feature type="domain" description="Helicase ATP-binding" evidence="7">
    <location>
        <begin position="113"/>
        <end position="342"/>
    </location>
</feature>
<dbReference type="CDD" id="cd00268">
    <property type="entry name" value="DEADc"/>
    <property type="match status" value="1"/>
</dbReference>
<keyword evidence="1" id="KW-0547">Nucleotide-binding</keyword>
<sequence>MQLQLFLGGSTPALPHRNTPADRKCLPLGLSSSTKHPAPKGSFQQYPRSAPGVVHVAKPNAEAKIEPPIEQHSPRRSGVLAPAFHDLGVDPACLPGLVKMGIIEPSPIQKNAVQQIISGANVAIQSYTGSGKTLAYLLPAITLALKRAETVARTTGGEVPVQVVVAAPNQELAMQIVRVAQSVLPDAARKMVQQCIGGANINNQTLALERNRPIIVVGTPGRLAQLMRMGALRVHRTPLLVLDEADQLLAPHFTEDMYAITTQTGKRLGEEAARAAAAAAAGESAQETDAKKEGEGSAENAASQAHAPEGLRASRQTVMASATLTESVLAKTAAWCPSPLYTTAGGPAPVLDPAGAQQAKPAASPPEWGWGLKGWDGPASAAPGPRTLGSAGGVEQAELVPAMPPQLAHMYIVTQGEGRKADTLRRAVHALDLKRVLVFMNFQQRLKDFQFKLEASKMKVATLHGELSKVQRQNILNDFRRNRLRALMVSDLVARGLDVAECDAVFNGELPSSAAHYAHRAGRTGRMGAPGSVISLVTPSDVWVVDKLARRLGVPIQEVHVADGQLHQGPPPRKFSTPEEANSSRAARGRTGSPSPSSFPAPEGSTASSTSVSLPSTSTSDAAQVPSSRKSQPAAVAAAAAAAAKPDDVLSAERGSSSSGGRKKAARGAGMQNQEHDAAEGGSEEVRVIVDDEDEWEVDEDDQEWEGLEASSSGRGSRVQSSSSEPGRRDAQVPGLPLPKGSRAARRALKFGRKLPPGFEAIRGAGDGHANRGEEKTVVGSEGMGSSKVKEDLIRELMALREEKAAVKGTSKAGARRKGTKASRNP</sequence>
<dbReference type="PROSITE" id="PS51195">
    <property type="entry name" value="Q_MOTIF"/>
    <property type="match status" value="1"/>
</dbReference>
<feature type="compositionally biased region" description="Basic residues" evidence="6">
    <location>
        <begin position="814"/>
        <end position="826"/>
    </location>
</feature>
<dbReference type="InterPro" id="IPR014014">
    <property type="entry name" value="RNA_helicase_DEAD_Q_motif"/>
</dbReference>
<protein>
    <submittedName>
        <fullName evidence="10">Uncharacterized protein</fullName>
    </submittedName>
</protein>
<dbReference type="PANTHER" id="PTHR47963:SF3">
    <property type="entry name" value="DEAD-BOX ATP-DEPENDENT RNA HELICASE 47, MITOCHONDRIAL"/>
    <property type="match status" value="1"/>
</dbReference>
<keyword evidence="4" id="KW-0067">ATP-binding</keyword>
<dbReference type="GO" id="GO:0016787">
    <property type="term" value="F:hydrolase activity"/>
    <property type="evidence" value="ECO:0007669"/>
    <property type="project" value="UniProtKB-KW"/>
</dbReference>
<dbReference type="PANTHER" id="PTHR47963">
    <property type="entry name" value="DEAD-BOX ATP-DEPENDENT RNA HELICASE 47, MITOCHONDRIAL"/>
    <property type="match status" value="1"/>
</dbReference>
<feature type="compositionally biased region" description="Basic and acidic residues" evidence="6">
    <location>
        <begin position="674"/>
        <end position="690"/>
    </location>
</feature>
<dbReference type="SMART" id="SM00490">
    <property type="entry name" value="HELICc"/>
    <property type="match status" value="1"/>
</dbReference>
<gene>
    <name evidence="10" type="ORF">DTER00134_LOCUS21941</name>
</gene>
<feature type="compositionally biased region" description="Low complexity" evidence="6">
    <location>
        <begin position="605"/>
        <end position="620"/>
    </location>
</feature>
<dbReference type="InterPro" id="IPR014001">
    <property type="entry name" value="Helicase_ATP-bd"/>
</dbReference>
<evidence type="ECO:0000259" key="8">
    <source>
        <dbReference type="PROSITE" id="PS51194"/>
    </source>
</evidence>
<dbReference type="Pfam" id="PF00271">
    <property type="entry name" value="Helicase_C"/>
    <property type="match status" value="1"/>
</dbReference>
<organism evidence="10">
    <name type="scientific">Dunaliella tertiolecta</name>
    <name type="common">Green alga</name>
    <dbReference type="NCBI Taxonomy" id="3047"/>
    <lineage>
        <taxon>Eukaryota</taxon>
        <taxon>Viridiplantae</taxon>
        <taxon>Chlorophyta</taxon>
        <taxon>core chlorophytes</taxon>
        <taxon>Chlorophyceae</taxon>
        <taxon>CS clade</taxon>
        <taxon>Chlamydomonadales</taxon>
        <taxon>Dunaliellaceae</taxon>
        <taxon>Dunaliella</taxon>
    </lineage>
</organism>
<dbReference type="CDD" id="cd18787">
    <property type="entry name" value="SF2_C_DEAD"/>
    <property type="match status" value="1"/>
</dbReference>